<protein>
    <recommendedName>
        <fullName evidence="4">Glycoside hydrolase family 19 catalytic domain-containing protein</fullName>
    </recommendedName>
</protein>
<evidence type="ECO:0000313" key="6">
    <source>
        <dbReference type="Proteomes" id="UP000541610"/>
    </source>
</evidence>
<feature type="signal peptide" evidence="3">
    <location>
        <begin position="1"/>
        <end position="17"/>
    </location>
</feature>
<dbReference type="GO" id="GO:0004568">
    <property type="term" value="F:chitinase activity"/>
    <property type="evidence" value="ECO:0007669"/>
    <property type="project" value="InterPro"/>
</dbReference>
<proteinExistence type="predicted"/>
<dbReference type="PANTHER" id="PTHR22595">
    <property type="entry name" value="CHITINASE-RELATED"/>
    <property type="match status" value="1"/>
</dbReference>
<evidence type="ECO:0000256" key="1">
    <source>
        <dbReference type="ARBA" id="ARBA00022821"/>
    </source>
</evidence>
<dbReference type="Gene3D" id="3.30.20.10">
    <property type="entry name" value="Endochitinase, domain 2"/>
    <property type="match status" value="1"/>
</dbReference>
<evidence type="ECO:0000256" key="3">
    <source>
        <dbReference type="SAM" id="SignalP"/>
    </source>
</evidence>
<dbReference type="Gene3D" id="1.10.530.10">
    <property type="match status" value="1"/>
</dbReference>
<dbReference type="GO" id="GO:0016998">
    <property type="term" value="P:cell wall macromolecule catabolic process"/>
    <property type="evidence" value="ECO:0007669"/>
    <property type="project" value="InterPro"/>
</dbReference>
<keyword evidence="3" id="KW-0732">Signal</keyword>
<evidence type="ECO:0000259" key="4">
    <source>
        <dbReference type="Pfam" id="PF00182"/>
    </source>
</evidence>
<comment type="caution">
    <text evidence="5">The sequence shown here is derived from an EMBL/GenBank/DDBJ whole genome shotgun (WGS) entry which is preliminary data.</text>
</comment>
<dbReference type="EMBL" id="JABANP010000011">
    <property type="protein sequence ID" value="KAF4696415.1"/>
    <property type="molecule type" value="Genomic_DNA"/>
</dbReference>
<dbReference type="Proteomes" id="UP000541610">
    <property type="component" value="Unassembled WGS sequence"/>
</dbReference>
<organism evidence="5 6">
    <name type="scientific">Perkinsus olseni</name>
    <name type="common">Perkinsus atlanticus</name>
    <dbReference type="NCBI Taxonomy" id="32597"/>
    <lineage>
        <taxon>Eukaryota</taxon>
        <taxon>Sar</taxon>
        <taxon>Alveolata</taxon>
        <taxon>Perkinsozoa</taxon>
        <taxon>Perkinsea</taxon>
        <taxon>Perkinsida</taxon>
        <taxon>Perkinsidae</taxon>
        <taxon>Perkinsus</taxon>
    </lineage>
</organism>
<name>A0A7J6PJU6_PEROL</name>
<evidence type="ECO:0000256" key="2">
    <source>
        <dbReference type="ARBA" id="ARBA00023157"/>
    </source>
</evidence>
<keyword evidence="2" id="KW-1015">Disulfide bond</keyword>
<dbReference type="InterPro" id="IPR000726">
    <property type="entry name" value="Glyco_hydro_19_cat"/>
</dbReference>
<dbReference type="SUPFAM" id="SSF53955">
    <property type="entry name" value="Lysozyme-like"/>
    <property type="match status" value="1"/>
</dbReference>
<dbReference type="GO" id="GO:0006032">
    <property type="term" value="P:chitin catabolic process"/>
    <property type="evidence" value="ECO:0007669"/>
    <property type="project" value="InterPro"/>
</dbReference>
<feature type="chain" id="PRO_5029749316" description="Glycoside hydrolase family 19 catalytic domain-containing protein" evidence="3">
    <location>
        <begin position="18"/>
        <end position="381"/>
    </location>
</feature>
<evidence type="ECO:0000313" key="5">
    <source>
        <dbReference type="EMBL" id="KAF4696415.1"/>
    </source>
</evidence>
<dbReference type="CDD" id="cd00325">
    <property type="entry name" value="chitinase_GH19"/>
    <property type="match status" value="1"/>
</dbReference>
<dbReference type="Pfam" id="PF00182">
    <property type="entry name" value="Glyco_hydro_19"/>
    <property type="match status" value="1"/>
</dbReference>
<dbReference type="AlphaFoldDB" id="A0A7J6PJU6"/>
<dbReference type="PANTHER" id="PTHR22595:SF79">
    <property type="entry name" value="CHITINASE 12"/>
    <property type="match status" value="1"/>
</dbReference>
<reference evidence="5 6" key="1">
    <citation type="submission" date="2020-04" db="EMBL/GenBank/DDBJ databases">
        <title>Perkinsus olseni comparative genomics.</title>
        <authorList>
            <person name="Bogema D.R."/>
        </authorList>
    </citation>
    <scope>NUCLEOTIDE SEQUENCE [LARGE SCALE GENOMIC DNA]</scope>
    <source>
        <strain evidence="5">00978-12</strain>
    </source>
</reference>
<dbReference type="OrthoDB" id="5985073at2759"/>
<feature type="domain" description="Glycoside hydrolase family 19 catalytic" evidence="4">
    <location>
        <begin position="66"/>
        <end position="306"/>
    </location>
</feature>
<keyword evidence="1" id="KW-0611">Plant defense</keyword>
<dbReference type="InterPro" id="IPR023346">
    <property type="entry name" value="Lysozyme-like_dom_sf"/>
</dbReference>
<accession>A0A7J6PJU6</accession>
<dbReference type="GO" id="GO:0006952">
    <property type="term" value="P:defense response"/>
    <property type="evidence" value="ECO:0007669"/>
    <property type="project" value="UniProtKB-KW"/>
</dbReference>
<sequence length="381" mass="42656">MFTGLLIIPALLLLAASEENKCDPSKRPPLPSEAESMLRRAIRLDGVPTEQDITDAANCQRVKRLVNETAFSSLFPLANMGKGMGQGPYTYHNFLKAVAKWPRFCDDAGPDNADKDEVCLRELTTMFAHFVQEVGAHDPSSKYPQWQQGLYYYREVNPGSDYCAKSPKWVEDRFACRPGQKYFGRGAKQISWNYNYGPFSVVIYNDSKVLLANADGVLTNEGGWLSFASAIWFDMTPQTPKPSVHDVVTGWWKPNGNDTAANRIPGFGATIMITNGIECGHQSQQAANRVEYYKAFCKHFGISPGKEDTLGCEHMKRFDGSSSSAVAEYWEYADWKSNCRLVSYQSAFSIFDALPTLMFPTAAVHQTQHANILRTWIAEAY</sequence>
<gene>
    <name evidence="5" type="ORF">FOZ60_000872</name>
</gene>